<proteinExistence type="predicted"/>
<dbReference type="AlphaFoldDB" id="A0A931MLT4"/>
<name>A0A931MLT4_9SPHN</name>
<dbReference type="Proteomes" id="UP000617634">
    <property type="component" value="Unassembled WGS sequence"/>
</dbReference>
<protein>
    <recommendedName>
        <fullName evidence="3">Tetratricopeptide repeat protein</fullName>
    </recommendedName>
</protein>
<evidence type="ECO:0000313" key="2">
    <source>
        <dbReference type="Proteomes" id="UP000617634"/>
    </source>
</evidence>
<comment type="caution">
    <text evidence="1">The sequence shown here is derived from an EMBL/GenBank/DDBJ whole genome shotgun (WGS) entry which is preliminary data.</text>
</comment>
<evidence type="ECO:0008006" key="3">
    <source>
        <dbReference type="Google" id="ProtNLM"/>
    </source>
</evidence>
<dbReference type="EMBL" id="JADZGI010000003">
    <property type="protein sequence ID" value="MBH0114397.1"/>
    <property type="molecule type" value="Genomic_DNA"/>
</dbReference>
<organism evidence="1 2">
    <name type="scientific">Novosphingobium aureum</name>
    <dbReference type="NCBI Taxonomy" id="2792964"/>
    <lineage>
        <taxon>Bacteria</taxon>
        <taxon>Pseudomonadati</taxon>
        <taxon>Pseudomonadota</taxon>
        <taxon>Alphaproteobacteria</taxon>
        <taxon>Sphingomonadales</taxon>
        <taxon>Sphingomonadaceae</taxon>
        <taxon>Novosphingobium</taxon>
    </lineage>
</organism>
<evidence type="ECO:0000313" key="1">
    <source>
        <dbReference type="EMBL" id="MBH0114397.1"/>
    </source>
</evidence>
<gene>
    <name evidence="1" type="ORF">I5E68_15740</name>
</gene>
<keyword evidence="2" id="KW-1185">Reference proteome</keyword>
<accession>A0A931MLT4</accession>
<reference evidence="1" key="1">
    <citation type="submission" date="2020-11" db="EMBL/GenBank/DDBJ databases">
        <title>Novosphingobium aureum sp. nov., a marine bacterium isolated from sediment of a salt flat.</title>
        <authorList>
            <person name="Yoo Y."/>
            <person name="Kim J.-J."/>
        </authorList>
    </citation>
    <scope>NUCLEOTIDE SEQUENCE</scope>
    <source>
        <strain evidence="1">YJ-S2-02</strain>
    </source>
</reference>
<sequence length="177" mass="19993">MSATPPAPAALQDCSYDRAAMLALDYRSFDQTPGHGWRALAERGCDRQAAELIREWREHHRDSRTILFWHEGQSRAFTGDYPAAIALFERARKAPQDDRIFWNLYVDGSVAFLEGDRARLQAARDALAAKPTPEDWDAMKGTDGKPLNAPWPVNLAVLDGFLRCWGKPYREAYGCPK</sequence>